<evidence type="ECO:0000259" key="4">
    <source>
        <dbReference type="PROSITE" id="PS50932"/>
    </source>
</evidence>
<keyword evidence="6" id="KW-1185">Reference proteome</keyword>
<dbReference type="CDD" id="cd06270">
    <property type="entry name" value="PBP1_GalS-like"/>
    <property type="match status" value="1"/>
</dbReference>
<reference evidence="5 6" key="2">
    <citation type="submission" date="2023-12" db="EMBL/GenBank/DDBJ databases">
        <authorList>
            <consortium name="Cladostephus spongiosus"/>
            <person name="Lorente B."/>
            <person name="Cabral C."/>
            <person name="Frias J."/>
            <person name="Faria J."/>
            <person name="Toubarro D."/>
        </authorList>
    </citation>
    <scope>NUCLEOTIDE SEQUENCE [LARGE SCALE GENOMIC DNA]</scope>
    <source>
        <strain evidence="5 6">ZMCS4</strain>
    </source>
</reference>
<reference evidence="6" key="1">
    <citation type="submission" date="2023-07" db="EMBL/GenBank/DDBJ databases">
        <title>Draft genome sequence of Agarivorans aestuarii strain ZMCS4, a CAZymes producing bacteria isolated from the marine brown algae Clodostephus spongiosus.</title>
        <authorList>
            <person name="Lorente B."/>
            <person name="Cabral C."/>
            <person name="Frias J."/>
            <person name="Faria J."/>
            <person name="Toubarro D."/>
        </authorList>
    </citation>
    <scope>NUCLEOTIDE SEQUENCE [LARGE SCALE GENOMIC DNA]</scope>
    <source>
        <strain evidence="6">ZMCS4</strain>
    </source>
</reference>
<dbReference type="SUPFAM" id="SSF53822">
    <property type="entry name" value="Periplasmic binding protein-like I"/>
    <property type="match status" value="1"/>
</dbReference>
<dbReference type="InterPro" id="IPR028082">
    <property type="entry name" value="Peripla_BP_I"/>
</dbReference>
<dbReference type="PROSITE" id="PS50932">
    <property type="entry name" value="HTH_LACI_2"/>
    <property type="match status" value="1"/>
</dbReference>
<keyword evidence="2 5" id="KW-0238">DNA-binding</keyword>
<evidence type="ECO:0000313" key="5">
    <source>
        <dbReference type="EMBL" id="MEE1676222.1"/>
    </source>
</evidence>
<dbReference type="CDD" id="cd01392">
    <property type="entry name" value="HTH_LacI"/>
    <property type="match status" value="1"/>
</dbReference>
<dbReference type="PANTHER" id="PTHR30146">
    <property type="entry name" value="LACI-RELATED TRANSCRIPTIONAL REPRESSOR"/>
    <property type="match status" value="1"/>
</dbReference>
<comment type="caution">
    <text evidence="5">The sequence shown here is derived from an EMBL/GenBank/DDBJ whole genome shotgun (WGS) entry which is preliminary data.</text>
</comment>
<dbReference type="InterPro" id="IPR000843">
    <property type="entry name" value="HTH_LacI"/>
</dbReference>
<dbReference type="SUPFAM" id="SSF47413">
    <property type="entry name" value="lambda repressor-like DNA-binding domains"/>
    <property type="match status" value="1"/>
</dbReference>
<gene>
    <name evidence="5" type="ORF">SNR37_001554</name>
</gene>
<keyword evidence="3" id="KW-0804">Transcription</keyword>
<dbReference type="PANTHER" id="PTHR30146:SF109">
    <property type="entry name" value="HTH-TYPE TRANSCRIPTIONAL REGULATOR GALS"/>
    <property type="match status" value="1"/>
</dbReference>
<evidence type="ECO:0000256" key="3">
    <source>
        <dbReference type="ARBA" id="ARBA00023163"/>
    </source>
</evidence>
<keyword evidence="1" id="KW-0805">Transcription regulation</keyword>
<dbReference type="GO" id="GO:0003677">
    <property type="term" value="F:DNA binding"/>
    <property type="evidence" value="ECO:0007669"/>
    <property type="project" value="UniProtKB-KW"/>
</dbReference>
<dbReference type="PROSITE" id="PS00356">
    <property type="entry name" value="HTH_LACI_1"/>
    <property type="match status" value="1"/>
</dbReference>
<feature type="domain" description="HTH lacI-type" evidence="4">
    <location>
        <begin position="6"/>
        <end position="60"/>
    </location>
</feature>
<dbReference type="RefSeq" id="WP_163135152.1">
    <property type="nucleotide sequence ID" value="NZ_JAYDYW010000018.1"/>
</dbReference>
<organism evidence="5 6">
    <name type="scientific">Agarivorans aestuarii</name>
    <dbReference type="NCBI Taxonomy" id="1563703"/>
    <lineage>
        <taxon>Bacteria</taxon>
        <taxon>Pseudomonadati</taxon>
        <taxon>Pseudomonadota</taxon>
        <taxon>Gammaproteobacteria</taxon>
        <taxon>Alteromonadales</taxon>
        <taxon>Alteromonadaceae</taxon>
        <taxon>Agarivorans</taxon>
    </lineage>
</organism>
<accession>A0ABU7GA07</accession>
<dbReference type="Pfam" id="PF13377">
    <property type="entry name" value="Peripla_BP_3"/>
    <property type="match status" value="1"/>
</dbReference>
<dbReference type="InterPro" id="IPR046335">
    <property type="entry name" value="LacI/GalR-like_sensor"/>
</dbReference>
<dbReference type="SMART" id="SM00354">
    <property type="entry name" value="HTH_LACI"/>
    <property type="match status" value="1"/>
</dbReference>
<proteinExistence type="predicted"/>
<dbReference type="InterPro" id="IPR010982">
    <property type="entry name" value="Lambda_DNA-bd_dom_sf"/>
</dbReference>
<dbReference type="Proteomes" id="UP001310248">
    <property type="component" value="Unassembled WGS sequence"/>
</dbReference>
<protein>
    <submittedName>
        <fullName evidence="5">LacI family DNA-binding transcriptional regulator</fullName>
    </submittedName>
</protein>
<evidence type="ECO:0000256" key="2">
    <source>
        <dbReference type="ARBA" id="ARBA00023125"/>
    </source>
</evidence>
<evidence type="ECO:0000313" key="6">
    <source>
        <dbReference type="Proteomes" id="UP001310248"/>
    </source>
</evidence>
<dbReference type="Pfam" id="PF00356">
    <property type="entry name" value="LacI"/>
    <property type="match status" value="1"/>
</dbReference>
<dbReference type="Gene3D" id="3.40.50.2300">
    <property type="match status" value="2"/>
</dbReference>
<name>A0ABU7GA07_9ALTE</name>
<evidence type="ECO:0000256" key="1">
    <source>
        <dbReference type="ARBA" id="ARBA00023015"/>
    </source>
</evidence>
<sequence>MNNKKVTIKDVAARAKVSRASVSRVLNDYPGVKPELRERVNQAMDELGFAPNYFSQALAKGRSQSVGLMVRSLGGFFFGSIMCEVEEVLTKAGYQCMVTSGHGTYESERAAMEFMVSRQCDAIIVYSDCLSDEEIIKINQAGSPVVLISRFIQELDSQCIRFDDTSGAYQATKHLIANGHSDIATITGPLSNQDARDRLTGYRKALEEFAIPYRPELVLESNFQVPGGKLATEKLLAAKHHFSAVFYGNDEMAIGGIQALNHAGLSVPEDVSVIGFEDVPLNEFLKPKMSSMRIPVASIGNLAAKRALSLIAQEELDLALEVDVQLMERESVKTI</sequence>
<dbReference type="Gene3D" id="1.10.260.40">
    <property type="entry name" value="lambda repressor-like DNA-binding domains"/>
    <property type="match status" value="1"/>
</dbReference>
<dbReference type="EMBL" id="JAYDYW010000018">
    <property type="protein sequence ID" value="MEE1676222.1"/>
    <property type="molecule type" value="Genomic_DNA"/>
</dbReference>